<name>A0A1G8UJV1_9RHOB</name>
<keyword evidence="7" id="KW-1185">Reference proteome</keyword>
<evidence type="ECO:0000256" key="5">
    <source>
        <dbReference type="SAM" id="Phobius"/>
    </source>
</evidence>
<dbReference type="InterPro" id="IPR029020">
    <property type="entry name" value="Ammonium/urea_transptr"/>
</dbReference>
<evidence type="ECO:0000313" key="6">
    <source>
        <dbReference type="EMBL" id="SDJ54088.1"/>
    </source>
</evidence>
<dbReference type="STRING" id="555512.SAMN04487993_104315"/>
<dbReference type="AlphaFoldDB" id="A0A1G8UJV1"/>
<keyword evidence="4 5" id="KW-0472">Membrane</keyword>
<organism evidence="6 7">
    <name type="scientific">Salipiger marinus</name>
    <dbReference type="NCBI Taxonomy" id="555512"/>
    <lineage>
        <taxon>Bacteria</taxon>
        <taxon>Pseudomonadati</taxon>
        <taxon>Pseudomonadota</taxon>
        <taxon>Alphaproteobacteria</taxon>
        <taxon>Rhodobacterales</taxon>
        <taxon>Roseobacteraceae</taxon>
        <taxon>Salipiger</taxon>
    </lineage>
</organism>
<comment type="subcellular location">
    <subcellularLocation>
        <location evidence="1">Membrane</location>
        <topology evidence="1">Multi-pass membrane protein</topology>
    </subcellularLocation>
</comment>
<dbReference type="EMBL" id="FNEJ01000043">
    <property type="protein sequence ID" value="SDJ54088.1"/>
    <property type="molecule type" value="Genomic_DNA"/>
</dbReference>
<evidence type="ECO:0000313" key="7">
    <source>
        <dbReference type="Proteomes" id="UP000199093"/>
    </source>
</evidence>
<gene>
    <name evidence="6" type="ORF">SAMN04487993_104315</name>
</gene>
<reference evidence="7" key="1">
    <citation type="submission" date="2016-10" db="EMBL/GenBank/DDBJ databases">
        <authorList>
            <person name="Varghese N."/>
            <person name="Submissions S."/>
        </authorList>
    </citation>
    <scope>NUCLEOTIDE SEQUENCE [LARGE SCALE GENOMIC DNA]</scope>
    <source>
        <strain evidence="7">DSM 26424</strain>
    </source>
</reference>
<proteinExistence type="predicted"/>
<dbReference type="Gene3D" id="1.10.3430.10">
    <property type="entry name" value="Ammonium transporter AmtB like domains"/>
    <property type="match status" value="1"/>
</dbReference>
<evidence type="ECO:0000256" key="4">
    <source>
        <dbReference type="ARBA" id="ARBA00023136"/>
    </source>
</evidence>
<protein>
    <submittedName>
        <fullName evidence="6">Ammonium Transporter Family</fullName>
    </submittedName>
</protein>
<dbReference type="RefSeq" id="WP_165616946.1">
    <property type="nucleotide sequence ID" value="NZ_FNEJ01000043.1"/>
</dbReference>
<evidence type="ECO:0000256" key="3">
    <source>
        <dbReference type="ARBA" id="ARBA00022989"/>
    </source>
</evidence>
<dbReference type="SUPFAM" id="SSF111352">
    <property type="entry name" value="Ammonium transporter"/>
    <property type="match status" value="1"/>
</dbReference>
<accession>A0A1G8UJV1</accession>
<dbReference type="Proteomes" id="UP000199093">
    <property type="component" value="Unassembled WGS sequence"/>
</dbReference>
<sequence length="50" mass="5325">MELIDTLWVVIAAIIVLDTQAGFLCLEAGAVRTKNAANVAIKSQPLAWAD</sequence>
<evidence type="ECO:0000256" key="1">
    <source>
        <dbReference type="ARBA" id="ARBA00004141"/>
    </source>
</evidence>
<keyword evidence="2 5" id="KW-0812">Transmembrane</keyword>
<dbReference type="GO" id="GO:0016020">
    <property type="term" value="C:membrane"/>
    <property type="evidence" value="ECO:0007669"/>
    <property type="project" value="UniProtKB-SubCell"/>
</dbReference>
<keyword evidence="3 5" id="KW-1133">Transmembrane helix</keyword>
<feature type="transmembrane region" description="Helical" evidence="5">
    <location>
        <begin position="6"/>
        <end position="26"/>
    </location>
</feature>
<evidence type="ECO:0000256" key="2">
    <source>
        <dbReference type="ARBA" id="ARBA00022692"/>
    </source>
</evidence>